<dbReference type="Gene3D" id="3.40.50.10810">
    <property type="entry name" value="Tandem AAA-ATPase domain"/>
    <property type="match status" value="1"/>
</dbReference>
<dbReference type="Pfam" id="PF00176">
    <property type="entry name" value="SNF2-rel_dom"/>
    <property type="match status" value="1"/>
</dbReference>
<evidence type="ECO:0000259" key="4">
    <source>
        <dbReference type="Pfam" id="PF00176"/>
    </source>
</evidence>
<feature type="transmembrane region" description="Helical" evidence="3">
    <location>
        <begin position="92"/>
        <end position="109"/>
    </location>
</feature>
<dbReference type="PANTHER" id="PTHR10799">
    <property type="entry name" value="SNF2/RAD54 HELICASE FAMILY"/>
    <property type="match status" value="1"/>
</dbReference>
<proteinExistence type="predicted"/>
<dbReference type="EMBL" id="JACAZH010000015">
    <property type="protein sequence ID" value="KAF7349701.1"/>
    <property type="molecule type" value="Genomic_DNA"/>
</dbReference>
<evidence type="ECO:0000256" key="1">
    <source>
        <dbReference type="ARBA" id="ARBA00022741"/>
    </source>
</evidence>
<sequence>MKDYQLEGLQWMVGLHEQGISGILADEMGLGKTLQTIAFAAHLRAKCTRPFLVVCSLSVLHNWCEEFKRFAPATGLLFLDVPLSARRASSSALVLGLLPVLLAVLTWWPCRGQG</sequence>
<evidence type="ECO:0000313" key="6">
    <source>
        <dbReference type="Proteomes" id="UP000623467"/>
    </source>
</evidence>
<accession>A0A8H6Y0E3</accession>
<evidence type="ECO:0000256" key="3">
    <source>
        <dbReference type="SAM" id="Phobius"/>
    </source>
</evidence>
<dbReference type="GO" id="GO:0005524">
    <property type="term" value="F:ATP binding"/>
    <property type="evidence" value="ECO:0007669"/>
    <property type="project" value="InterPro"/>
</dbReference>
<dbReference type="InterPro" id="IPR000330">
    <property type="entry name" value="SNF2_N"/>
</dbReference>
<dbReference type="Proteomes" id="UP000623467">
    <property type="component" value="Unassembled WGS sequence"/>
</dbReference>
<organism evidence="5 6">
    <name type="scientific">Mycena sanguinolenta</name>
    <dbReference type="NCBI Taxonomy" id="230812"/>
    <lineage>
        <taxon>Eukaryota</taxon>
        <taxon>Fungi</taxon>
        <taxon>Dikarya</taxon>
        <taxon>Basidiomycota</taxon>
        <taxon>Agaricomycotina</taxon>
        <taxon>Agaricomycetes</taxon>
        <taxon>Agaricomycetidae</taxon>
        <taxon>Agaricales</taxon>
        <taxon>Marasmiineae</taxon>
        <taxon>Mycenaceae</taxon>
        <taxon>Mycena</taxon>
    </lineage>
</organism>
<keyword evidence="3" id="KW-1133">Transmembrane helix</keyword>
<dbReference type="AlphaFoldDB" id="A0A8H6Y0E3"/>
<dbReference type="OrthoDB" id="3022859at2759"/>
<keyword evidence="3" id="KW-0812">Transmembrane</keyword>
<protein>
    <submittedName>
        <fullName evidence="5">SNF2 family DNA-dependent ATPase</fullName>
    </submittedName>
</protein>
<comment type="caution">
    <text evidence="5">The sequence shown here is derived from an EMBL/GenBank/DDBJ whole genome shotgun (WGS) entry which is preliminary data.</text>
</comment>
<evidence type="ECO:0000313" key="5">
    <source>
        <dbReference type="EMBL" id="KAF7349701.1"/>
    </source>
</evidence>
<gene>
    <name evidence="5" type="ORF">MSAN_01696900</name>
</gene>
<dbReference type="SUPFAM" id="SSF52540">
    <property type="entry name" value="P-loop containing nucleoside triphosphate hydrolases"/>
    <property type="match status" value="1"/>
</dbReference>
<keyword evidence="2" id="KW-0067">ATP-binding</keyword>
<name>A0A8H6Y0E3_9AGAR</name>
<reference evidence="5" key="1">
    <citation type="submission" date="2020-05" db="EMBL/GenBank/DDBJ databases">
        <title>Mycena genomes resolve the evolution of fungal bioluminescence.</title>
        <authorList>
            <person name="Tsai I.J."/>
        </authorList>
    </citation>
    <scope>NUCLEOTIDE SEQUENCE</scope>
    <source>
        <strain evidence="5">160909Yilan</strain>
    </source>
</reference>
<keyword evidence="1" id="KW-0547">Nucleotide-binding</keyword>
<keyword evidence="3" id="KW-0472">Membrane</keyword>
<dbReference type="InterPro" id="IPR038718">
    <property type="entry name" value="SNF2-like_sf"/>
</dbReference>
<feature type="domain" description="SNF2 N-terminal" evidence="4">
    <location>
        <begin position="4"/>
        <end position="74"/>
    </location>
</feature>
<keyword evidence="6" id="KW-1185">Reference proteome</keyword>
<dbReference type="InterPro" id="IPR027417">
    <property type="entry name" value="P-loop_NTPase"/>
</dbReference>
<evidence type="ECO:0000256" key="2">
    <source>
        <dbReference type="ARBA" id="ARBA00022840"/>
    </source>
</evidence>